<evidence type="ECO:0000313" key="2">
    <source>
        <dbReference type="Proteomes" id="UP000789920"/>
    </source>
</evidence>
<comment type="caution">
    <text evidence="1">The sequence shown here is derived from an EMBL/GenBank/DDBJ whole genome shotgun (WGS) entry which is preliminary data.</text>
</comment>
<organism evidence="1 2">
    <name type="scientific">Racocetra persica</name>
    <dbReference type="NCBI Taxonomy" id="160502"/>
    <lineage>
        <taxon>Eukaryota</taxon>
        <taxon>Fungi</taxon>
        <taxon>Fungi incertae sedis</taxon>
        <taxon>Mucoromycota</taxon>
        <taxon>Glomeromycotina</taxon>
        <taxon>Glomeromycetes</taxon>
        <taxon>Diversisporales</taxon>
        <taxon>Gigasporaceae</taxon>
        <taxon>Racocetra</taxon>
    </lineage>
</organism>
<dbReference type="EMBL" id="CAJVQC010076854">
    <property type="protein sequence ID" value="CAG8815046.1"/>
    <property type="molecule type" value="Genomic_DNA"/>
</dbReference>
<evidence type="ECO:0000313" key="1">
    <source>
        <dbReference type="EMBL" id="CAG8815046.1"/>
    </source>
</evidence>
<gene>
    <name evidence="1" type="ORF">RPERSI_LOCUS24129</name>
</gene>
<keyword evidence="2" id="KW-1185">Reference proteome</keyword>
<name>A0ACA9RWZ2_9GLOM</name>
<feature type="non-terminal residue" evidence="1">
    <location>
        <position position="163"/>
    </location>
</feature>
<protein>
    <submittedName>
        <fullName evidence="1">13619_t:CDS:1</fullName>
    </submittedName>
</protein>
<accession>A0ACA9RWZ2</accession>
<reference evidence="1" key="1">
    <citation type="submission" date="2021-06" db="EMBL/GenBank/DDBJ databases">
        <authorList>
            <person name="Kallberg Y."/>
            <person name="Tangrot J."/>
            <person name="Rosling A."/>
        </authorList>
    </citation>
    <scope>NUCLEOTIDE SEQUENCE</scope>
    <source>
        <strain evidence="1">MA461A</strain>
    </source>
</reference>
<dbReference type="Proteomes" id="UP000789920">
    <property type="component" value="Unassembled WGS sequence"/>
</dbReference>
<proteinExistence type="predicted"/>
<sequence>MLLPEAKQKIEIHWPHKCSTLRDVCDALEYLNAQRDEPITPKKKLIYRDLVRQTKNILKRIIKACPDVWRMMDARYEIMQALIRGQCVSLIRTILFEKDDKSPRGIKSRLSKHLHFPRLYAWPLEQKESDLQSITAAIAGLLNSAALLSRQITRRNGLQCESS</sequence>